<feature type="coiled-coil region" evidence="14">
    <location>
        <begin position="237"/>
        <end position="264"/>
    </location>
</feature>
<accession>A0A9W6DFP8</accession>
<dbReference type="Pfam" id="PF00512">
    <property type="entry name" value="HisKA"/>
    <property type="match status" value="1"/>
</dbReference>
<evidence type="ECO:0000256" key="11">
    <source>
        <dbReference type="ARBA" id="ARBA00022989"/>
    </source>
</evidence>
<comment type="caution">
    <text evidence="18">The sequence shown here is derived from an EMBL/GenBank/DDBJ whole genome shotgun (WGS) entry which is preliminary data.</text>
</comment>
<comment type="subcellular location">
    <subcellularLocation>
        <location evidence="2">Cell membrane</location>
        <topology evidence="2">Multi-pass membrane protein</topology>
    </subcellularLocation>
</comment>
<sequence>MKFFWKCFFTIIFICILCCSIGSYFLITTSFASSLDQEILIAYDSVDIVYYSIRNELQEISDMQDHSIFSDIEDLSSVQNEWVTKTAEGLTLRNVVGDMSFRISDKNKKIVFSSKFNKLDNDIITYISRESRGYEIVKNDQEYYIHSVRSSDLLNEQYYIEIFRDVTPIFESRVSQYETFLKIIGVMLLFGCVFTFVICKWLMKPIHKLSRVAREISGGHFEQRVIVKNNDEIGNLANNFNLMAANLEEKINELKEEASKQETFVACFSHELKTPLTSIIGYADMLRSKKMNREQMVLSANYIFEEGKRLESISMKLLEIVILKNSKIILKEISAIDFFESVKGIMIPIFQKQNIHFSINAEKANLMIEPELMKTVCINLLDNARKAVESNGQVSLCGRLEENNYIINICDNGKGIEQNELNKITQAFYMVDKSRARIQGGIGLGLTICDEIIKLHGGTLKFQSTPQKGTCVFISLKGADAIE</sequence>
<dbReference type="InterPro" id="IPR050398">
    <property type="entry name" value="HssS/ArlS-like"/>
</dbReference>
<reference evidence="18" key="1">
    <citation type="submission" date="2022-06" db="EMBL/GenBank/DDBJ databases">
        <title>Vallitalea longa sp. nov., an anaerobic bacterium isolated from marine sediment.</title>
        <authorList>
            <person name="Hirano S."/>
            <person name="Terahara T."/>
            <person name="Mori K."/>
            <person name="Hamada M."/>
            <person name="Matsumoto R."/>
            <person name="Kobayashi T."/>
        </authorList>
    </citation>
    <scope>NUCLEOTIDE SEQUENCE</scope>
    <source>
        <strain evidence="18">SH18-1</strain>
    </source>
</reference>
<protein>
    <recommendedName>
        <fullName evidence="3">histidine kinase</fullName>
        <ecNumber evidence="3">2.7.13.3</ecNumber>
    </recommendedName>
</protein>
<dbReference type="InterPro" id="IPR003661">
    <property type="entry name" value="HisK_dim/P_dom"/>
</dbReference>
<gene>
    <name evidence="18" type="primary">phoR</name>
    <name evidence="18" type="ORF">SH1V18_21380</name>
</gene>
<dbReference type="Proteomes" id="UP001144256">
    <property type="component" value="Unassembled WGS sequence"/>
</dbReference>
<evidence type="ECO:0000259" key="16">
    <source>
        <dbReference type="PROSITE" id="PS50109"/>
    </source>
</evidence>
<evidence type="ECO:0000256" key="7">
    <source>
        <dbReference type="ARBA" id="ARBA00022692"/>
    </source>
</evidence>
<proteinExistence type="predicted"/>
<dbReference type="SUPFAM" id="SSF47384">
    <property type="entry name" value="Homodimeric domain of signal transducing histidine kinase"/>
    <property type="match status" value="1"/>
</dbReference>
<evidence type="ECO:0000256" key="13">
    <source>
        <dbReference type="ARBA" id="ARBA00023136"/>
    </source>
</evidence>
<dbReference type="Pfam" id="PF02518">
    <property type="entry name" value="HATPase_c"/>
    <property type="match status" value="1"/>
</dbReference>
<evidence type="ECO:0000256" key="3">
    <source>
        <dbReference type="ARBA" id="ARBA00012438"/>
    </source>
</evidence>
<dbReference type="InterPro" id="IPR004358">
    <property type="entry name" value="Sig_transdc_His_kin-like_C"/>
</dbReference>
<dbReference type="Pfam" id="PF00672">
    <property type="entry name" value="HAMP"/>
    <property type="match status" value="1"/>
</dbReference>
<keyword evidence="8" id="KW-0547">Nucleotide-binding</keyword>
<evidence type="ECO:0000313" key="18">
    <source>
        <dbReference type="EMBL" id="GKX29658.1"/>
    </source>
</evidence>
<evidence type="ECO:0000256" key="10">
    <source>
        <dbReference type="ARBA" id="ARBA00022840"/>
    </source>
</evidence>
<evidence type="ECO:0000256" key="9">
    <source>
        <dbReference type="ARBA" id="ARBA00022777"/>
    </source>
</evidence>
<evidence type="ECO:0000256" key="12">
    <source>
        <dbReference type="ARBA" id="ARBA00023012"/>
    </source>
</evidence>
<evidence type="ECO:0000259" key="17">
    <source>
        <dbReference type="PROSITE" id="PS50885"/>
    </source>
</evidence>
<feature type="transmembrane region" description="Helical" evidence="15">
    <location>
        <begin position="180"/>
        <end position="203"/>
    </location>
</feature>
<dbReference type="InterPro" id="IPR005467">
    <property type="entry name" value="His_kinase_dom"/>
</dbReference>
<dbReference type="AlphaFoldDB" id="A0A9W6DFP8"/>
<dbReference type="GO" id="GO:0005524">
    <property type="term" value="F:ATP binding"/>
    <property type="evidence" value="ECO:0007669"/>
    <property type="project" value="UniProtKB-KW"/>
</dbReference>
<dbReference type="EMBL" id="BRLB01000005">
    <property type="protein sequence ID" value="GKX29658.1"/>
    <property type="molecule type" value="Genomic_DNA"/>
</dbReference>
<evidence type="ECO:0000256" key="2">
    <source>
        <dbReference type="ARBA" id="ARBA00004651"/>
    </source>
</evidence>
<feature type="domain" description="Histidine kinase" evidence="16">
    <location>
        <begin position="267"/>
        <end position="480"/>
    </location>
</feature>
<dbReference type="EC" id="2.7.13.3" evidence="3"/>
<evidence type="ECO:0000256" key="4">
    <source>
        <dbReference type="ARBA" id="ARBA00022475"/>
    </source>
</evidence>
<dbReference type="CDD" id="cd00082">
    <property type="entry name" value="HisKA"/>
    <property type="match status" value="1"/>
</dbReference>
<dbReference type="CDD" id="cd06225">
    <property type="entry name" value="HAMP"/>
    <property type="match status" value="1"/>
</dbReference>
<dbReference type="InterPro" id="IPR036890">
    <property type="entry name" value="HATPase_C_sf"/>
</dbReference>
<dbReference type="SMART" id="SM00387">
    <property type="entry name" value="HATPase_c"/>
    <property type="match status" value="1"/>
</dbReference>
<keyword evidence="6" id="KW-0808">Transferase</keyword>
<dbReference type="InterPro" id="IPR003660">
    <property type="entry name" value="HAMP_dom"/>
</dbReference>
<keyword evidence="7 15" id="KW-0812">Transmembrane</keyword>
<evidence type="ECO:0000256" key="6">
    <source>
        <dbReference type="ARBA" id="ARBA00022679"/>
    </source>
</evidence>
<evidence type="ECO:0000256" key="1">
    <source>
        <dbReference type="ARBA" id="ARBA00000085"/>
    </source>
</evidence>
<evidence type="ECO:0000256" key="14">
    <source>
        <dbReference type="SAM" id="Coils"/>
    </source>
</evidence>
<dbReference type="SUPFAM" id="SSF55874">
    <property type="entry name" value="ATPase domain of HSP90 chaperone/DNA topoisomerase II/histidine kinase"/>
    <property type="match status" value="1"/>
</dbReference>
<dbReference type="InterPro" id="IPR036097">
    <property type="entry name" value="HisK_dim/P_sf"/>
</dbReference>
<keyword evidence="9 18" id="KW-0418">Kinase</keyword>
<keyword evidence="13 15" id="KW-0472">Membrane</keyword>
<evidence type="ECO:0000256" key="15">
    <source>
        <dbReference type="SAM" id="Phobius"/>
    </source>
</evidence>
<dbReference type="CDD" id="cd00075">
    <property type="entry name" value="HATPase"/>
    <property type="match status" value="1"/>
</dbReference>
<dbReference type="PROSITE" id="PS50885">
    <property type="entry name" value="HAMP"/>
    <property type="match status" value="1"/>
</dbReference>
<keyword evidence="19" id="KW-1185">Reference proteome</keyword>
<keyword evidence="5" id="KW-0597">Phosphoprotein</keyword>
<dbReference type="SUPFAM" id="SSF158472">
    <property type="entry name" value="HAMP domain-like"/>
    <property type="match status" value="1"/>
</dbReference>
<keyword evidence="14" id="KW-0175">Coiled coil</keyword>
<feature type="domain" description="HAMP" evidence="17">
    <location>
        <begin position="200"/>
        <end position="252"/>
    </location>
</feature>
<comment type="catalytic activity">
    <reaction evidence="1">
        <text>ATP + protein L-histidine = ADP + protein N-phospho-L-histidine.</text>
        <dbReference type="EC" id="2.7.13.3"/>
    </reaction>
</comment>
<evidence type="ECO:0000256" key="8">
    <source>
        <dbReference type="ARBA" id="ARBA00022741"/>
    </source>
</evidence>
<dbReference type="PANTHER" id="PTHR45528">
    <property type="entry name" value="SENSOR HISTIDINE KINASE CPXA"/>
    <property type="match status" value="1"/>
</dbReference>
<dbReference type="PRINTS" id="PR00344">
    <property type="entry name" value="BCTRLSENSOR"/>
</dbReference>
<dbReference type="GO" id="GO:0005886">
    <property type="term" value="C:plasma membrane"/>
    <property type="evidence" value="ECO:0007669"/>
    <property type="project" value="UniProtKB-SubCell"/>
</dbReference>
<organism evidence="18 19">
    <name type="scientific">Vallitalea longa</name>
    <dbReference type="NCBI Taxonomy" id="2936439"/>
    <lineage>
        <taxon>Bacteria</taxon>
        <taxon>Bacillati</taxon>
        <taxon>Bacillota</taxon>
        <taxon>Clostridia</taxon>
        <taxon>Lachnospirales</taxon>
        <taxon>Vallitaleaceae</taxon>
        <taxon>Vallitalea</taxon>
    </lineage>
</organism>
<dbReference type="PROSITE" id="PS50109">
    <property type="entry name" value="HIS_KIN"/>
    <property type="match status" value="1"/>
</dbReference>
<dbReference type="GO" id="GO:0000155">
    <property type="term" value="F:phosphorelay sensor kinase activity"/>
    <property type="evidence" value="ECO:0007669"/>
    <property type="project" value="InterPro"/>
</dbReference>
<evidence type="ECO:0000313" key="19">
    <source>
        <dbReference type="Proteomes" id="UP001144256"/>
    </source>
</evidence>
<keyword evidence="10" id="KW-0067">ATP-binding</keyword>
<dbReference type="Gene3D" id="1.10.287.130">
    <property type="match status" value="1"/>
</dbReference>
<keyword evidence="4" id="KW-1003">Cell membrane</keyword>
<dbReference type="InterPro" id="IPR003594">
    <property type="entry name" value="HATPase_dom"/>
</dbReference>
<dbReference type="PANTHER" id="PTHR45528:SF1">
    <property type="entry name" value="SENSOR HISTIDINE KINASE CPXA"/>
    <property type="match status" value="1"/>
</dbReference>
<keyword evidence="12" id="KW-0902">Two-component regulatory system</keyword>
<name>A0A9W6DFP8_9FIRM</name>
<dbReference type="Gene3D" id="6.10.340.10">
    <property type="match status" value="1"/>
</dbReference>
<dbReference type="Gene3D" id="3.30.565.10">
    <property type="entry name" value="Histidine kinase-like ATPase, C-terminal domain"/>
    <property type="match status" value="1"/>
</dbReference>
<keyword evidence="11 15" id="KW-1133">Transmembrane helix</keyword>
<dbReference type="SMART" id="SM00388">
    <property type="entry name" value="HisKA"/>
    <property type="match status" value="1"/>
</dbReference>
<evidence type="ECO:0000256" key="5">
    <source>
        <dbReference type="ARBA" id="ARBA00022553"/>
    </source>
</evidence>
<dbReference type="SMART" id="SM00304">
    <property type="entry name" value="HAMP"/>
    <property type="match status" value="1"/>
</dbReference>
<feature type="transmembrane region" description="Helical" evidence="15">
    <location>
        <begin position="7"/>
        <end position="27"/>
    </location>
</feature>